<dbReference type="Proteomes" id="UP000583929">
    <property type="component" value="Unassembled WGS sequence"/>
</dbReference>
<proteinExistence type="predicted"/>
<comment type="caution">
    <text evidence="1">The sequence shown here is derived from an EMBL/GenBank/DDBJ whole genome shotgun (WGS) entry which is preliminary data.</text>
</comment>
<evidence type="ECO:0000313" key="1">
    <source>
        <dbReference type="EMBL" id="KAF4357988.1"/>
    </source>
</evidence>
<name>A0A7J6EHT0_CANSA</name>
<gene>
    <name evidence="1" type="ORF">F8388_008496</name>
    <name evidence="2" type="ORF">G4B88_014866</name>
</gene>
<dbReference type="EMBL" id="JAATIQ010000002">
    <property type="protein sequence ID" value="KAF4404410.1"/>
    <property type="molecule type" value="Genomic_DNA"/>
</dbReference>
<reference evidence="3 4" key="1">
    <citation type="journal article" date="2020" name="bioRxiv">
        <title>Sequence and annotation of 42 cannabis genomes reveals extensive copy number variation in cannabinoid synthesis and pathogen resistance genes.</title>
        <authorList>
            <person name="Mckernan K.J."/>
            <person name="Helbert Y."/>
            <person name="Kane L.T."/>
            <person name="Ebling H."/>
            <person name="Zhang L."/>
            <person name="Liu B."/>
            <person name="Eaton Z."/>
            <person name="Mclaughlin S."/>
            <person name="Kingan S."/>
            <person name="Baybayan P."/>
            <person name="Concepcion G."/>
            <person name="Jordan M."/>
            <person name="Riva A."/>
            <person name="Barbazuk W."/>
            <person name="Harkins T."/>
        </authorList>
    </citation>
    <scope>NUCLEOTIDE SEQUENCE [LARGE SCALE GENOMIC DNA]</scope>
    <source>
        <strain evidence="3 4">cv. Jamaican Lion 4</strain>
        <strain evidence="2">Father</strain>
        <strain evidence="1">Mother</strain>
        <tissue evidence="1">Leaf</tissue>
    </source>
</reference>
<dbReference type="Proteomes" id="UP000525078">
    <property type="component" value="Unassembled WGS sequence"/>
</dbReference>
<dbReference type="AlphaFoldDB" id="A0A7J6EHT0"/>
<protein>
    <submittedName>
        <fullName evidence="1">Uncharacterized protein</fullName>
    </submittedName>
</protein>
<evidence type="ECO:0000313" key="3">
    <source>
        <dbReference type="Proteomes" id="UP000525078"/>
    </source>
</evidence>
<dbReference type="EMBL" id="JAATIP010000229">
    <property type="protein sequence ID" value="KAF4357988.1"/>
    <property type="molecule type" value="Genomic_DNA"/>
</dbReference>
<evidence type="ECO:0000313" key="4">
    <source>
        <dbReference type="Proteomes" id="UP000583929"/>
    </source>
</evidence>
<sequence length="95" mass="11041">MIFPSSDHDPERHFRFPEMGSLQLFRCWTRFPPLEVGAGSDSLRHLHKQLVRDTKGNSNYPDSCDKKAQKTKYITSYNYCLAGLKNRRHVSSILL</sequence>
<organism evidence="1 3">
    <name type="scientific">Cannabis sativa</name>
    <name type="common">Hemp</name>
    <name type="synonym">Marijuana</name>
    <dbReference type="NCBI Taxonomy" id="3483"/>
    <lineage>
        <taxon>Eukaryota</taxon>
        <taxon>Viridiplantae</taxon>
        <taxon>Streptophyta</taxon>
        <taxon>Embryophyta</taxon>
        <taxon>Tracheophyta</taxon>
        <taxon>Spermatophyta</taxon>
        <taxon>Magnoliopsida</taxon>
        <taxon>eudicotyledons</taxon>
        <taxon>Gunneridae</taxon>
        <taxon>Pentapetalae</taxon>
        <taxon>rosids</taxon>
        <taxon>fabids</taxon>
        <taxon>Rosales</taxon>
        <taxon>Cannabaceae</taxon>
        <taxon>Cannabis</taxon>
    </lineage>
</organism>
<keyword evidence="4" id="KW-1185">Reference proteome</keyword>
<evidence type="ECO:0000313" key="2">
    <source>
        <dbReference type="EMBL" id="KAF4404410.1"/>
    </source>
</evidence>
<accession>A0A7J6EHT0</accession>